<proteinExistence type="predicted"/>
<name>A0A1H6ER20_9ACTN</name>
<dbReference type="RefSeq" id="WP_103961478.1">
    <property type="nucleotide sequence ID" value="NZ_FNVT01000016.1"/>
</dbReference>
<gene>
    <name evidence="2" type="ORF">SAMN05444920_11644</name>
</gene>
<reference evidence="2 3" key="1">
    <citation type="submission" date="2016-10" db="EMBL/GenBank/DDBJ databases">
        <authorList>
            <person name="de Groot N.N."/>
        </authorList>
    </citation>
    <scope>NUCLEOTIDE SEQUENCE [LARGE SCALE GENOMIC DNA]</scope>
    <source>
        <strain evidence="2 3">CGMCC 4.7037</strain>
    </source>
</reference>
<dbReference type="PANTHER" id="PTHR46438">
    <property type="entry name" value="ALPHA/BETA-HYDROLASES SUPERFAMILY PROTEIN"/>
    <property type="match status" value="1"/>
</dbReference>
<dbReference type="Gene3D" id="3.40.50.1820">
    <property type="entry name" value="alpha/beta hydrolase"/>
    <property type="match status" value="1"/>
</dbReference>
<protein>
    <submittedName>
        <fullName evidence="2">Pimeloyl-ACP methyl ester carboxylesterase</fullName>
    </submittedName>
</protein>
<dbReference type="SUPFAM" id="SSF53474">
    <property type="entry name" value="alpha/beta-Hydrolases"/>
    <property type="match status" value="1"/>
</dbReference>
<feature type="domain" description="AB hydrolase-1" evidence="1">
    <location>
        <begin position="14"/>
        <end position="250"/>
    </location>
</feature>
<dbReference type="InterPro" id="IPR029058">
    <property type="entry name" value="AB_hydrolase_fold"/>
</dbReference>
<keyword evidence="3" id="KW-1185">Reference proteome</keyword>
<accession>A0A1H6ER20</accession>
<evidence type="ECO:0000313" key="2">
    <source>
        <dbReference type="EMBL" id="SEH00310.1"/>
    </source>
</evidence>
<dbReference type="OrthoDB" id="27092at2"/>
<dbReference type="InterPro" id="IPR000073">
    <property type="entry name" value="AB_hydrolase_1"/>
</dbReference>
<dbReference type="GO" id="GO:0003824">
    <property type="term" value="F:catalytic activity"/>
    <property type="evidence" value="ECO:0007669"/>
    <property type="project" value="UniProtKB-ARBA"/>
</dbReference>
<organism evidence="2 3">
    <name type="scientific">Nonomuraea solani</name>
    <dbReference type="NCBI Taxonomy" id="1144553"/>
    <lineage>
        <taxon>Bacteria</taxon>
        <taxon>Bacillati</taxon>
        <taxon>Actinomycetota</taxon>
        <taxon>Actinomycetes</taxon>
        <taxon>Streptosporangiales</taxon>
        <taxon>Streptosporangiaceae</taxon>
        <taxon>Nonomuraea</taxon>
    </lineage>
</organism>
<dbReference type="EMBL" id="FNVT01000016">
    <property type="protein sequence ID" value="SEH00310.1"/>
    <property type="molecule type" value="Genomic_DNA"/>
</dbReference>
<dbReference type="PRINTS" id="PR00111">
    <property type="entry name" value="ABHYDROLASE"/>
</dbReference>
<dbReference type="PANTHER" id="PTHR46438:SF11">
    <property type="entry name" value="LIPASE-RELATED"/>
    <property type="match status" value="1"/>
</dbReference>
<dbReference type="AlphaFoldDB" id="A0A1H6ER20"/>
<sequence length="259" mass="27792">MELAFERRGTGAPLILIHGIGHHWQAWLPVMDRLAAARTVIAVDLPGFGVSPGLPDRTPYTAESLADAVESFCALLGIREPDVAGNSLGGYIALELASRGVVRTATALSPAGFWSRSELLYCQSVLRALRASARSMPQEQLVRMAENRYLRAITAGVLVARPARLEPTALIAATQALGRAAGFDETLESFAGLMPPAPPKTPITIAWGEHDRLLVRRQAVRAARWSGHRVKLLKGCGHVPMSDDPELVARVILEAGAIS</sequence>
<evidence type="ECO:0000313" key="3">
    <source>
        <dbReference type="Proteomes" id="UP000236732"/>
    </source>
</evidence>
<dbReference type="Proteomes" id="UP000236732">
    <property type="component" value="Unassembled WGS sequence"/>
</dbReference>
<evidence type="ECO:0000259" key="1">
    <source>
        <dbReference type="Pfam" id="PF12697"/>
    </source>
</evidence>
<dbReference type="Pfam" id="PF12697">
    <property type="entry name" value="Abhydrolase_6"/>
    <property type="match status" value="1"/>
</dbReference>